<protein>
    <submittedName>
        <fullName evidence="1">DUF4177 domain-containing protein</fullName>
    </submittedName>
</protein>
<evidence type="ECO:0000313" key="2">
    <source>
        <dbReference type="Proteomes" id="UP000620327"/>
    </source>
</evidence>
<sequence length="73" mass="8128">MLEYEFERVDCTGSGGYSFLGGVGLATVGHQEIIRKWAADGWRFAGWIPATQRAGGFIETIDLVFERETAEKE</sequence>
<keyword evidence="2" id="KW-1185">Reference proteome</keyword>
<accession>A0A923MHQ7</accession>
<dbReference type="AlphaFoldDB" id="A0A923MHQ7"/>
<proteinExistence type="predicted"/>
<gene>
    <name evidence="1" type="ORF">H8Z83_09345</name>
</gene>
<evidence type="ECO:0000313" key="1">
    <source>
        <dbReference type="EMBL" id="MBC5770523.1"/>
    </source>
</evidence>
<name>A0A923MHQ7_9FIRM</name>
<comment type="caution">
    <text evidence="1">The sequence shown here is derived from an EMBL/GenBank/DDBJ whole genome shotgun (WGS) entry which is preliminary data.</text>
</comment>
<reference evidence="1" key="1">
    <citation type="submission" date="2020-08" db="EMBL/GenBank/DDBJ databases">
        <title>Genome public.</title>
        <authorList>
            <person name="Liu C."/>
            <person name="Sun Q."/>
        </authorList>
    </citation>
    <scope>NUCLEOTIDE SEQUENCE</scope>
    <source>
        <strain evidence="1">BX15</strain>
    </source>
</reference>
<dbReference type="Proteomes" id="UP000620327">
    <property type="component" value="Unassembled WGS sequence"/>
</dbReference>
<dbReference type="EMBL" id="JACOQI010000007">
    <property type="protein sequence ID" value="MBC5770523.1"/>
    <property type="molecule type" value="Genomic_DNA"/>
</dbReference>
<dbReference type="Pfam" id="PF13783">
    <property type="entry name" value="DUF4177"/>
    <property type="match status" value="1"/>
</dbReference>
<dbReference type="InterPro" id="IPR025234">
    <property type="entry name" value="YjzH-like"/>
</dbReference>
<dbReference type="RefSeq" id="WP_187014770.1">
    <property type="nucleotide sequence ID" value="NZ_JACOQI010000007.1"/>
</dbReference>
<organism evidence="1 2">
    <name type="scientific">Dysosmobacter segnis</name>
    <dbReference type="NCBI Taxonomy" id="2763042"/>
    <lineage>
        <taxon>Bacteria</taxon>
        <taxon>Bacillati</taxon>
        <taxon>Bacillota</taxon>
        <taxon>Clostridia</taxon>
        <taxon>Eubacteriales</taxon>
        <taxon>Oscillospiraceae</taxon>
        <taxon>Dysosmobacter</taxon>
    </lineage>
</organism>